<evidence type="ECO:0000313" key="10">
    <source>
        <dbReference type="Proteomes" id="UP000019132"/>
    </source>
</evidence>
<dbReference type="InParanoid" id="K3WBS5"/>
<dbReference type="Pfam" id="PF00544">
    <property type="entry name" value="Pectate_lyase_4"/>
    <property type="match status" value="1"/>
</dbReference>
<dbReference type="PANTHER" id="PTHR31683">
    <property type="entry name" value="PECTATE LYASE 18-RELATED"/>
    <property type="match status" value="1"/>
</dbReference>
<keyword evidence="10" id="KW-1185">Reference proteome</keyword>
<feature type="signal peptide" evidence="7">
    <location>
        <begin position="1"/>
        <end position="27"/>
    </location>
</feature>
<dbReference type="GO" id="GO:0030570">
    <property type="term" value="F:pectate lyase activity"/>
    <property type="evidence" value="ECO:0007669"/>
    <property type="project" value="InterPro"/>
</dbReference>
<evidence type="ECO:0000256" key="3">
    <source>
        <dbReference type="ARBA" id="ARBA00023239"/>
    </source>
</evidence>
<evidence type="ECO:0000256" key="2">
    <source>
        <dbReference type="ARBA" id="ARBA00023180"/>
    </source>
</evidence>
<evidence type="ECO:0000256" key="4">
    <source>
        <dbReference type="ARBA" id="ARBA00036818"/>
    </source>
</evidence>
<accession>K3WBS5</accession>
<evidence type="ECO:0000256" key="5">
    <source>
        <dbReference type="ARBA" id="ARBA00037631"/>
    </source>
</evidence>
<dbReference type="EnsemblProtists" id="PYU1_T002416">
    <property type="protein sequence ID" value="PYU1_T002416"/>
    <property type="gene ID" value="PYU1_G002413"/>
</dbReference>
<evidence type="ECO:0000313" key="9">
    <source>
        <dbReference type="EnsemblProtists" id="PYU1_T002416"/>
    </source>
</evidence>
<dbReference type="EC" id="4.2.2.10" evidence="6"/>
<evidence type="ECO:0000256" key="7">
    <source>
        <dbReference type="SAM" id="SignalP"/>
    </source>
</evidence>
<dbReference type="eggNOG" id="ENOG502SJ0V">
    <property type="taxonomic scope" value="Eukaryota"/>
</dbReference>
<proteinExistence type="predicted"/>
<dbReference type="InterPro" id="IPR011050">
    <property type="entry name" value="Pectin_lyase_fold/virulence"/>
</dbReference>
<evidence type="ECO:0000259" key="8">
    <source>
        <dbReference type="SMART" id="SM00656"/>
    </source>
</evidence>
<name>K3WBS5_GLOUD</name>
<keyword evidence="2" id="KW-0325">Glycoprotein</keyword>
<evidence type="ECO:0000256" key="6">
    <source>
        <dbReference type="ARBA" id="ARBA00039082"/>
    </source>
</evidence>
<reference evidence="10" key="2">
    <citation type="submission" date="2010-04" db="EMBL/GenBank/DDBJ databases">
        <authorList>
            <person name="Buell R."/>
            <person name="Hamilton J."/>
            <person name="Hostetler J."/>
        </authorList>
    </citation>
    <scope>NUCLEOTIDE SEQUENCE [LARGE SCALE GENOMIC DNA]</scope>
    <source>
        <strain evidence="10">DAOM:BR144</strain>
    </source>
</reference>
<dbReference type="PANTHER" id="PTHR31683:SF67">
    <property type="entry name" value="PECTIN LYASE F-RELATED"/>
    <property type="match status" value="1"/>
</dbReference>
<feature type="domain" description="Pectate lyase" evidence="8">
    <location>
        <begin position="94"/>
        <end position="330"/>
    </location>
</feature>
<dbReference type="Gene3D" id="2.160.20.10">
    <property type="entry name" value="Single-stranded right-handed beta-helix, Pectin lyase-like"/>
    <property type="match status" value="1"/>
</dbReference>
<dbReference type="GO" id="GO:0047490">
    <property type="term" value="F:pectin lyase activity"/>
    <property type="evidence" value="ECO:0007669"/>
    <property type="project" value="UniProtKB-EC"/>
</dbReference>
<keyword evidence="3" id="KW-0456">Lyase</keyword>
<dbReference type="InterPro" id="IPR002022">
    <property type="entry name" value="Pec_lyase"/>
</dbReference>
<sequence>MVSIPRMTSLLAFLALLSIECVNLTSAVTIGKAPGMAAGTTGGGNAAPVYPKTIAELKTYLSDSKPRVIYLNKVFDYRGTEDKKTERGCRPLNNRQCIAKKNGHLGQDVILNAGDTTMTKTGGCESGTAVTVTYDLAAKSPLTVESNKTLRGIGQSGSIFGKGLWIKGDNVIIQNVQIGELNPHLVWGGDAIYIQGKNVGSGTVPMEKVWIDHVRIANVGRQMFRVGDSGAKSITISNTEFDGRTKYSASCDGRHYWTFIIDGAETRISLINNYIHSTSGRGPKVTSAKAKVFVHAVNNHWADNSGHSFDVGTNGNVLLEGNYFESTTNPNVKESTGGILVPSSSNQALCQSNLGRKCVANTVTSSGALVGRKDAEVLSGIKAFSQIKSYVPKAAQKLPKRTTNFGVGSLA</sequence>
<dbReference type="Proteomes" id="UP000019132">
    <property type="component" value="Unassembled WGS sequence"/>
</dbReference>
<reference evidence="10" key="1">
    <citation type="journal article" date="2010" name="Genome Biol.">
        <title>Genome sequence of the necrotrophic plant pathogen Pythium ultimum reveals original pathogenicity mechanisms and effector repertoire.</title>
        <authorList>
            <person name="Levesque C.A."/>
            <person name="Brouwer H."/>
            <person name="Cano L."/>
            <person name="Hamilton J.P."/>
            <person name="Holt C."/>
            <person name="Huitema E."/>
            <person name="Raffaele S."/>
            <person name="Robideau G.P."/>
            <person name="Thines M."/>
            <person name="Win J."/>
            <person name="Zerillo M.M."/>
            <person name="Beakes G.W."/>
            <person name="Boore J.L."/>
            <person name="Busam D."/>
            <person name="Dumas B."/>
            <person name="Ferriera S."/>
            <person name="Fuerstenberg S.I."/>
            <person name="Gachon C.M."/>
            <person name="Gaulin E."/>
            <person name="Govers F."/>
            <person name="Grenville-Briggs L."/>
            <person name="Horner N."/>
            <person name="Hostetler J."/>
            <person name="Jiang R.H."/>
            <person name="Johnson J."/>
            <person name="Krajaejun T."/>
            <person name="Lin H."/>
            <person name="Meijer H.J."/>
            <person name="Moore B."/>
            <person name="Morris P."/>
            <person name="Phuntmart V."/>
            <person name="Puiu D."/>
            <person name="Shetty J."/>
            <person name="Stajich J.E."/>
            <person name="Tripathy S."/>
            <person name="Wawra S."/>
            <person name="van West P."/>
            <person name="Whitty B.R."/>
            <person name="Coutinho P.M."/>
            <person name="Henrissat B."/>
            <person name="Martin F."/>
            <person name="Thomas P.D."/>
            <person name="Tyler B.M."/>
            <person name="De Vries R.P."/>
            <person name="Kamoun S."/>
            <person name="Yandell M."/>
            <person name="Tisserat N."/>
            <person name="Buell C.R."/>
        </authorList>
    </citation>
    <scope>NUCLEOTIDE SEQUENCE</scope>
    <source>
        <strain evidence="10">DAOM:BR144</strain>
    </source>
</reference>
<evidence type="ECO:0000256" key="1">
    <source>
        <dbReference type="ARBA" id="ARBA00023157"/>
    </source>
</evidence>
<dbReference type="HOGENOM" id="CLU_021980_1_0_1"/>
<organism evidence="9 10">
    <name type="scientific">Globisporangium ultimum (strain ATCC 200006 / CBS 805.95 / DAOM BR144)</name>
    <name type="common">Pythium ultimum</name>
    <dbReference type="NCBI Taxonomy" id="431595"/>
    <lineage>
        <taxon>Eukaryota</taxon>
        <taxon>Sar</taxon>
        <taxon>Stramenopiles</taxon>
        <taxon>Oomycota</taxon>
        <taxon>Peronosporomycetes</taxon>
        <taxon>Pythiales</taxon>
        <taxon>Pythiaceae</taxon>
        <taxon>Globisporangium</taxon>
    </lineage>
</organism>
<keyword evidence="1" id="KW-1015">Disulfide bond</keyword>
<comment type="catalytic activity">
    <reaction evidence="4">
        <text>Eliminative cleavage of (1-&gt;4)-alpha-D-galacturonan methyl ester to give oligosaccharides with 4-deoxy-6-O-methyl-alpha-D-galact-4-enuronosyl groups at their non-reducing ends.</text>
        <dbReference type="EC" id="4.2.2.10"/>
    </reaction>
</comment>
<dbReference type="InterPro" id="IPR045032">
    <property type="entry name" value="PEL"/>
</dbReference>
<reference evidence="9" key="3">
    <citation type="submission" date="2014-11" db="UniProtKB">
        <authorList>
            <consortium name="EnsemblProtists"/>
        </authorList>
    </citation>
    <scope>IDENTIFICATION</scope>
    <source>
        <strain evidence="9">DAOM BR144</strain>
    </source>
</reference>
<dbReference type="SUPFAM" id="SSF51126">
    <property type="entry name" value="Pectin lyase-like"/>
    <property type="match status" value="1"/>
</dbReference>
<comment type="function">
    <text evidence="5">Pectinolytic enzymes consist of four classes of enzymes: pectin lyase, polygalacturonase, pectin methylesterase and rhamnogalacturonase. Among pectinolytic enzymes, pectin lyase is the most important in depolymerization of pectin, since it cleaves internal glycosidic bonds of highly methylated pectins.</text>
</comment>
<feature type="chain" id="PRO_5003870888" description="pectin lyase" evidence="7">
    <location>
        <begin position="28"/>
        <end position="411"/>
    </location>
</feature>
<dbReference type="InterPro" id="IPR012334">
    <property type="entry name" value="Pectin_lyas_fold"/>
</dbReference>
<keyword evidence="7" id="KW-0732">Signal</keyword>
<dbReference type="VEuPathDB" id="FungiDB:PYU1_G002413"/>
<dbReference type="SMART" id="SM00656">
    <property type="entry name" value="Amb_all"/>
    <property type="match status" value="1"/>
</dbReference>
<dbReference type="AlphaFoldDB" id="K3WBS5"/>
<dbReference type="STRING" id="431595.K3WBS5"/>
<protein>
    <recommendedName>
        <fullName evidence="6">pectin lyase</fullName>
        <ecNumber evidence="6">4.2.2.10</ecNumber>
    </recommendedName>
</protein>